<dbReference type="OMA" id="VTCGKTM"/>
<dbReference type="SUPFAM" id="SSF50916">
    <property type="entry name" value="Rap30/74 interaction domains"/>
    <property type="match status" value="1"/>
</dbReference>
<feature type="compositionally biased region" description="Basic and acidic residues" evidence="9">
    <location>
        <begin position="350"/>
        <end position="371"/>
    </location>
</feature>
<comment type="similarity">
    <text evidence="2 8">Belongs to the TFIIF alpha subunit family.</text>
</comment>
<evidence type="ECO:0000256" key="1">
    <source>
        <dbReference type="ARBA" id="ARBA00004123"/>
    </source>
</evidence>
<dbReference type="GO" id="GO:0016251">
    <property type="term" value="F:RNA polymerase II general transcription initiation factor activity"/>
    <property type="evidence" value="ECO:0007669"/>
    <property type="project" value="TreeGrafter"/>
</dbReference>
<dbReference type="OrthoDB" id="76676at2759"/>
<dbReference type="GO" id="GO:0003677">
    <property type="term" value="F:DNA binding"/>
    <property type="evidence" value="ECO:0007669"/>
    <property type="project" value="UniProtKB-KW"/>
</dbReference>
<evidence type="ECO:0000256" key="8">
    <source>
        <dbReference type="RuleBase" id="RU366044"/>
    </source>
</evidence>
<comment type="caution">
    <text evidence="10">The sequence shown here is derived from an EMBL/GenBank/DDBJ whole genome shotgun (WGS) entry which is preliminary data.</text>
</comment>
<dbReference type="GO" id="GO:0032968">
    <property type="term" value="P:positive regulation of transcription elongation by RNA polymerase II"/>
    <property type="evidence" value="ECO:0007669"/>
    <property type="project" value="InterPro"/>
</dbReference>
<protein>
    <recommendedName>
        <fullName evidence="8">Transcription initiation factor IIF subunit alpha</fullName>
    </recommendedName>
</protein>
<dbReference type="InterPro" id="IPR008851">
    <property type="entry name" value="TFIIF-alpha"/>
</dbReference>
<comment type="subcellular location">
    <subcellularLocation>
        <location evidence="1 8">Nucleus</location>
    </subcellularLocation>
</comment>
<sequence>MSKPYTDYKLISNNSNGFKYNVMKLNSNKQVDLSTLPQPLKLNRKDPNHLLTPVPKRDESGKIELDDNHNPILIDPITKQDIPPIQQPSKHFKKKTKQVFMADESTIELRKSERLPWIMESGDSIWQGQLDGKPQDQSYVMLIFNKNHDFKVEPTNKIYKFNPQPNYNTLSIDEADQIYSKGVDNPWFMRNKASNDGGSVNDGAVDNNNPSTSHQRLQSILNHAPDSSKPSTQKRMQVDRGEVKDETVDALFDEMEFDEEFQDDDEHVIQDNQDDDQLKELEDKIKKEMHQANIGHVEQTSNLDDVEEDIKPFQKSHTEKEMKRFLRRHDKSNAEAYDSDNSDDDQEEEEQRKKEQEEQEKRQLDAQENDKATSLTKSIKKEHTPASLAAQQVARRATSPYNKQRSSSPSSKRSRTDIDDRHDSKKIKVKRESMSPSASPSTPPSSADLQLLQEDEIIAFLRGKSLTTSDLIQHFKKRFKAQPRNREVIGSVLKKVASRTNDGKLQLKEGL</sequence>
<dbReference type="InterPro" id="IPR036388">
    <property type="entry name" value="WH-like_DNA-bd_sf"/>
</dbReference>
<dbReference type="AlphaFoldDB" id="A0A4T0HH90"/>
<feature type="region of interest" description="Disordered" evidence="9">
    <location>
        <begin position="39"/>
        <end position="69"/>
    </location>
</feature>
<feature type="compositionally biased region" description="Basic and acidic residues" evidence="9">
    <location>
        <begin position="309"/>
        <end position="324"/>
    </location>
</feature>
<evidence type="ECO:0000256" key="3">
    <source>
        <dbReference type="ARBA" id="ARBA00023015"/>
    </source>
</evidence>
<feature type="compositionally biased region" description="Basic and acidic residues" evidence="9">
    <location>
        <begin position="55"/>
        <end position="69"/>
    </location>
</feature>
<evidence type="ECO:0000256" key="2">
    <source>
        <dbReference type="ARBA" id="ARBA00005249"/>
    </source>
</evidence>
<feature type="compositionally biased region" description="Low complexity" evidence="9">
    <location>
        <begin position="434"/>
        <end position="446"/>
    </location>
</feature>
<dbReference type="GO" id="GO:0005674">
    <property type="term" value="C:transcription factor TFIIF complex"/>
    <property type="evidence" value="ECO:0007669"/>
    <property type="project" value="TreeGrafter"/>
</dbReference>
<evidence type="ECO:0000256" key="5">
    <source>
        <dbReference type="ARBA" id="ARBA00023163"/>
    </source>
</evidence>
<proteinExistence type="inferred from homology"/>
<evidence type="ECO:0000256" key="6">
    <source>
        <dbReference type="ARBA" id="ARBA00023242"/>
    </source>
</evidence>
<dbReference type="PANTHER" id="PTHR13011:SF0">
    <property type="entry name" value="GENERAL TRANSCRIPTION FACTOR IIF SUBUNIT 1"/>
    <property type="match status" value="1"/>
</dbReference>
<evidence type="ECO:0000256" key="9">
    <source>
        <dbReference type="SAM" id="MobiDB-lite"/>
    </source>
</evidence>
<accession>A0A4T0HH90</accession>
<evidence type="ECO:0000256" key="7">
    <source>
        <dbReference type="ARBA" id="ARBA00025232"/>
    </source>
</evidence>
<feature type="region of interest" description="Disordered" evidence="9">
    <location>
        <begin position="291"/>
        <end position="450"/>
    </location>
</feature>
<evidence type="ECO:0000256" key="4">
    <source>
        <dbReference type="ARBA" id="ARBA00023125"/>
    </source>
</evidence>
<gene>
    <name evidence="10" type="ORF">E3P90_01760</name>
</gene>
<name>A0A4T0HH90_WALIC</name>
<keyword evidence="6 8" id="KW-0539">Nucleus</keyword>
<dbReference type="PANTHER" id="PTHR13011">
    <property type="entry name" value="TFIIF-ALPHA"/>
    <property type="match status" value="1"/>
</dbReference>
<feature type="compositionally biased region" description="Acidic residues" evidence="9">
    <location>
        <begin position="337"/>
        <end position="349"/>
    </location>
</feature>
<dbReference type="GO" id="GO:0006367">
    <property type="term" value="P:transcription initiation at RNA polymerase II promoter"/>
    <property type="evidence" value="ECO:0007669"/>
    <property type="project" value="InterPro"/>
</dbReference>
<comment type="function">
    <text evidence="7 8">TFIIF is a general transcription initiation factor that binds to RNA polymerase II and helps to recruit it to the initiation complex in collaboration with TFIIB. It promotes transcription elongation.</text>
</comment>
<feature type="compositionally biased region" description="Polar residues" evidence="9">
    <location>
        <begin position="206"/>
        <end position="221"/>
    </location>
</feature>
<dbReference type="Proteomes" id="UP000306954">
    <property type="component" value="Unassembled WGS sequence"/>
</dbReference>
<keyword evidence="5 8" id="KW-0804">Transcription</keyword>
<dbReference type="Pfam" id="PF05793">
    <property type="entry name" value="TFIIF_alpha"/>
    <property type="match status" value="2"/>
</dbReference>
<organism evidence="10 11">
    <name type="scientific">Wallemia ichthyophaga</name>
    <dbReference type="NCBI Taxonomy" id="245174"/>
    <lineage>
        <taxon>Eukaryota</taxon>
        <taxon>Fungi</taxon>
        <taxon>Dikarya</taxon>
        <taxon>Basidiomycota</taxon>
        <taxon>Wallemiomycotina</taxon>
        <taxon>Wallemiomycetes</taxon>
        <taxon>Wallemiales</taxon>
        <taxon>Wallemiaceae</taxon>
        <taxon>Wallemia</taxon>
    </lineage>
</organism>
<dbReference type="GO" id="GO:0001096">
    <property type="term" value="F:TFIIF-class transcription factor complex binding"/>
    <property type="evidence" value="ECO:0007669"/>
    <property type="project" value="TreeGrafter"/>
</dbReference>
<evidence type="ECO:0000313" key="10">
    <source>
        <dbReference type="EMBL" id="TIB13195.1"/>
    </source>
</evidence>
<reference evidence="10 11" key="1">
    <citation type="submission" date="2019-03" db="EMBL/GenBank/DDBJ databases">
        <title>Sequencing 23 genomes of Wallemia ichthyophaga.</title>
        <authorList>
            <person name="Gostincar C."/>
        </authorList>
    </citation>
    <scope>NUCLEOTIDE SEQUENCE [LARGE SCALE GENOMIC DNA]</scope>
    <source>
        <strain evidence="10 11">EXF-8621</strain>
    </source>
</reference>
<keyword evidence="4 8" id="KW-0238">DNA-binding</keyword>
<dbReference type="InterPro" id="IPR011039">
    <property type="entry name" value="TFIIF_interaction"/>
</dbReference>
<dbReference type="Gene3D" id="1.10.10.10">
    <property type="entry name" value="Winged helix-like DNA-binding domain superfamily/Winged helix DNA-binding domain"/>
    <property type="match status" value="1"/>
</dbReference>
<feature type="region of interest" description="Disordered" evidence="9">
    <location>
        <begin position="190"/>
        <end position="242"/>
    </location>
</feature>
<evidence type="ECO:0000313" key="11">
    <source>
        <dbReference type="Proteomes" id="UP000306954"/>
    </source>
</evidence>
<feature type="compositionally biased region" description="Basic and acidic residues" evidence="9">
    <location>
        <begin position="414"/>
        <end position="423"/>
    </location>
</feature>
<keyword evidence="3 8" id="KW-0805">Transcription regulation</keyword>
<dbReference type="EMBL" id="SPOF01000015">
    <property type="protein sequence ID" value="TIB13195.1"/>
    <property type="molecule type" value="Genomic_DNA"/>
</dbReference>